<reference evidence="3 4" key="1">
    <citation type="submission" date="2024-10" db="EMBL/GenBank/DDBJ databases">
        <title>The Natural Products Discovery Center: Release of the First 8490 Sequenced Strains for Exploring Actinobacteria Biosynthetic Diversity.</title>
        <authorList>
            <person name="Kalkreuter E."/>
            <person name="Kautsar S.A."/>
            <person name="Yang D."/>
            <person name="Bader C.D."/>
            <person name="Teijaro C.N."/>
            <person name="Fluegel L."/>
            <person name="Davis C.M."/>
            <person name="Simpson J.R."/>
            <person name="Lauterbach L."/>
            <person name="Steele A.D."/>
            <person name="Gui C."/>
            <person name="Meng S."/>
            <person name="Li G."/>
            <person name="Viehrig K."/>
            <person name="Ye F."/>
            <person name="Su P."/>
            <person name="Kiefer A.F."/>
            <person name="Nichols A."/>
            <person name="Cepeda A.J."/>
            <person name="Yan W."/>
            <person name="Fan B."/>
            <person name="Jiang Y."/>
            <person name="Adhikari A."/>
            <person name="Zheng C.-J."/>
            <person name="Schuster L."/>
            <person name="Cowan T.M."/>
            <person name="Smanski M.J."/>
            <person name="Chevrette M.G."/>
            <person name="De Carvalho L.P.S."/>
            <person name="Shen B."/>
        </authorList>
    </citation>
    <scope>NUCLEOTIDE SEQUENCE [LARGE SCALE GENOMIC DNA]</scope>
    <source>
        <strain evidence="3 4">NPDC007147</strain>
    </source>
</reference>
<dbReference type="InterPro" id="IPR023393">
    <property type="entry name" value="START-like_dom_sf"/>
</dbReference>
<evidence type="ECO:0000313" key="4">
    <source>
        <dbReference type="Proteomes" id="UP001601197"/>
    </source>
</evidence>
<dbReference type="InterPro" id="IPR013538">
    <property type="entry name" value="ASHA1/2-like_C"/>
</dbReference>
<accession>A0ABW6KXK3</accession>
<dbReference type="EMBL" id="JBIAFJ010000018">
    <property type="protein sequence ID" value="MFE9171932.1"/>
    <property type="molecule type" value="Genomic_DNA"/>
</dbReference>
<comment type="caution">
    <text evidence="3">The sequence shown here is derived from an EMBL/GenBank/DDBJ whole genome shotgun (WGS) entry which is preliminary data.</text>
</comment>
<evidence type="ECO:0000313" key="3">
    <source>
        <dbReference type="EMBL" id="MFE9171932.1"/>
    </source>
</evidence>
<name>A0ABW6KXK3_9ACTN</name>
<dbReference type="RefSeq" id="WP_388349150.1">
    <property type="nucleotide sequence ID" value="NZ_JBIAFJ010000018.1"/>
</dbReference>
<dbReference type="Gene3D" id="3.30.530.20">
    <property type="match status" value="1"/>
</dbReference>
<dbReference type="Proteomes" id="UP001601197">
    <property type="component" value="Unassembled WGS sequence"/>
</dbReference>
<proteinExistence type="inferred from homology"/>
<dbReference type="CDD" id="cd07814">
    <property type="entry name" value="SRPBCC_CalC_Aha1-like"/>
    <property type="match status" value="1"/>
</dbReference>
<protein>
    <submittedName>
        <fullName evidence="3">SRPBCC domain-containing protein</fullName>
    </submittedName>
</protein>
<comment type="similarity">
    <text evidence="1">Belongs to the AHA1 family.</text>
</comment>
<feature type="domain" description="Activator of Hsp90 ATPase homologue 1/2-like C-terminal" evidence="2">
    <location>
        <begin position="21"/>
        <end position="144"/>
    </location>
</feature>
<organism evidence="3 4">
    <name type="scientific">Streptomyces kebangsaanensis</name>
    <dbReference type="NCBI Taxonomy" id="864058"/>
    <lineage>
        <taxon>Bacteria</taxon>
        <taxon>Bacillati</taxon>
        <taxon>Actinomycetota</taxon>
        <taxon>Actinomycetes</taxon>
        <taxon>Kitasatosporales</taxon>
        <taxon>Streptomycetaceae</taxon>
        <taxon>Streptomyces</taxon>
    </lineage>
</organism>
<keyword evidence="4" id="KW-1185">Reference proteome</keyword>
<sequence length="150" mass="16239">MSTEQTTAANGFSYTLTRTLDAPVVKVWRAWTTAEQYARWAGAAAGSVEMDVRPGGAWKATMVTPDGGQFPLTGSYLEVAENRRLVVGMDVPGRPDPAAMTMELDEKGDHHTQIVLRQTCDTTEERDMAEQGSTVLLDSLSAFLAAGTRD</sequence>
<dbReference type="SUPFAM" id="SSF55961">
    <property type="entry name" value="Bet v1-like"/>
    <property type="match status" value="1"/>
</dbReference>
<evidence type="ECO:0000256" key="1">
    <source>
        <dbReference type="ARBA" id="ARBA00006817"/>
    </source>
</evidence>
<dbReference type="Pfam" id="PF08327">
    <property type="entry name" value="AHSA1"/>
    <property type="match status" value="1"/>
</dbReference>
<evidence type="ECO:0000259" key="2">
    <source>
        <dbReference type="Pfam" id="PF08327"/>
    </source>
</evidence>
<gene>
    <name evidence="3" type="ORF">ACFYNZ_20970</name>
</gene>